<dbReference type="Pfam" id="PF06945">
    <property type="entry name" value="DUF1289"/>
    <property type="match status" value="1"/>
</dbReference>
<dbReference type="PANTHER" id="PTHR35175">
    <property type="entry name" value="DUF1289 DOMAIN-CONTAINING PROTEIN"/>
    <property type="match status" value="1"/>
</dbReference>
<dbReference type="RefSeq" id="WP_346248057.1">
    <property type="nucleotide sequence ID" value="NZ_JBDIZK010000011.1"/>
</dbReference>
<sequence length="65" mass="7239">MDDLIEFVAAFPSPCINICRIDRPTGWCEGCGRTIREISRWSGTDAADRDAVMAELPARLATLKR</sequence>
<dbReference type="InterPro" id="IPR010710">
    <property type="entry name" value="DUF1289"/>
</dbReference>
<dbReference type="PANTHER" id="PTHR35175:SF2">
    <property type="entry name" value="DUF1289 DOMAIN-CONTAINING PROTEIN"/>
    <property type="match status" value="1"/>
</dbReference>
<evidence type="ECO:0000313" key="1">
    <source>
        <dbReference type="EMBL" id="MEN3749016.1"/>
    </source>
</evidence>
<comment type="caution">
    <text evidence="1">The sequence shown here is derived from an EMBL/GenBank/DDBJ whole genome shotgun (WGS) entry which is preliminary data.</text>
</comment>
<dbReference type="EMBL" id="JBDIZK010000011">
    <property type="protein sequence ID" value="MEN3749016.1"/>
    <property type="molecule type" value="Genomic_DNA"/>
</dbReference>
<protein>
    <submittedName>
        <fullName evidence="1">DUF1289 domain-containing protein</fullName>
    </submittedName>
</protein>
<accession>A0ABV0BE17</accession>
<evidence type="ECO:0000313" key="2">
    <source>
        <dbReference type="Proteomes" id="UP001427805"/>
    </source>
</evidence>
<reference evidence="1 2" key="1">
    <citation type="submission" date="2024-05" db="EMBL/GenBank/DDBJ databases">
        <title>Sphingomonas sp. HF-S3 16S ribosomal RNA gene Genome sequencing and assembly.</title>
        <authorList>
            <person name="Lee H."/>
        </authorList>
    </citation>
    <scope>NUCLEOTIDE SEQUENCE [LARGE SCALE GENOMIC DNA]</scope>
    <source>
        <strain evidence="1 2">HF-S3</strain>
    </source>
</reference>
<name>A0ABV0BE17_9SPHN</name>
<proteinExistence type="predicted"/>
<keyword evidence="2" id="KW-1185">Reference proteome</keyword>
<dbReference type="Proteomes" id="UP001427805">
    <property type="component" value="Unassembled WGS sequence"/>
</dbReference>
<gene>
    <name evidence="1" type="ORF">TPR58_17705</name>
</gene>
<organism evidence="1 2">
    <name type="scientific">Sphingomonas rustica</name>
    <dbReference type="NCBI Taxonomy" id="3103142"/>
    <lineage>
        <taxon>Bacteria</taxon>
        <taxon>Pseudomonadati</taxon>
        <taxon>Pseudomonadota</taxon>
        <taxon>Alphaproteobacteria</taxon>
        <taxon>Sphingomonadales</taxon>
        <taxon>Sphingomonadaceae</taxon>
        <taxon>Sphingomonas</taxon>
    </lineage>
</organism>